<dbReference type="PATRIC" id="fig|1132509.6.peg.1827"/>
<dbReference type="InterPro" id="IPR006917">
    <property type="entry name" value="SOUL_heme-bd"/>
</dbReference>
<dbReference type="Gene3D" id="3.20.80.10">
    <property type="entry name" value="Regulatory factor, effector binding domain"/>
    <property type="match status" value="1"/>
</dbReference>
<name>M0M3C2_9EURY</name>
<sequence length="214" mass="23849">MERMNRARLGLVGAAAVGGGLALWSAFGLLRSRSAEQVEYVVERTIDDRTEVRRYPELVRAETTGSSGREAFLRLFDYIQGANDSGSDVSMTAPVRQDDAGEEVSMTAPVRIDDDSRDGVRMAFYLPAEYTPNTAPRPAHSAVSLVVEPPRSVAARRFSWWTFDWRTRRQESKLLDAFDGSELTPVGEPFSLGYDDPSVPPFLRTNEVAVEVEW</sequence>
<reference evidence="1 2" key="1">
    <citation type="journal article" date="2014" name="PLoS Genet.">
        <title>Phylogenetically driven sequencing of extremely halophilic archaea reveals strategies for static and dynamic osmo-response.</title>
        <authorList>
            <person name="Becker E.A."/>
            <person name="Seitzer P.M."/>
            <person name="Tritt A."/>
            <person name="Larsen D."/>
            <person name="Krusor M."/>
            <person name="Yao A.I."/>
            <person name="Wu D."/>
            <person name="Madern D."/>
            <person name="Eisen J.A."/>
            <person name="Darling A.E."/>
            <person name="Facciotti M.T."/>
        </authorList>
    </citation>
    <scope>NUCLEOTIDE SEQUENCE [LARGE SCALE GENOMIC DNA]</scope>
    <source>
        <strain evidence="1 2">100A6</strain>
    </source>
</reference>
<dbReference type="eggNOG" id="arCOG04820">
    <property type="taxonomic scope" value="Archaea"/>
</dbReference>
<dbReference type="PANTHER" id="PTHR11220">
    <property type="entry name" value="HEME-BINDING PROTEIN-RELATED"/>
    <property type="match status" value="1"/>
</dbReference>
<keyword evidence="2" id="KW-1185">Reference proteome</keyword>
<dbReference type="SUPFAM" id="SSF55136">
    <property type="entry name" value="Probable bacterial effector-binding domain"/>
    <property type="match status" value="1"/>
</dbReference>
<gene>
    <name evidence="1" type="ORF">C447_08053</name>
</gene>
<evidence type="ECO:0000313" key="2">
    <source>
        <dbReference type="Proteomes" id="UP000011566"/>
    </source>
</evidence>
<comment type="caution">
    <text evidence="1">The sequence shown here is derived from an EMBL/GenBank/DDBJ whole genome shotgun (WGS) entry which is preliminary data.</text>
</comment>
<dbReference type="Proteomes" id="UP000011566">
    <property type="component" value="Unassembled WGS sequence"/>
</dbReference>
<dbReference type="Pfam" id="PF04832">
    <property type="entry name" value="SOUL"/>
    <property type="match status" value="1"/>
</dbReference>
<accession>M0M3C2</accession>
<proteinExistence type="predicted"/>
<organism evidence="1 2">
    <name type="scientific">Halococcus hamelinensis 100A6</name>
    <dbReference type="NCBI Taxonomy" id="1132509"/>
    <lineage>
        <taxon>Archaea</taxon>
        <taxon>Methanobacteriati</taxon>
        <taxon>Methanobacteriota</taxon>
        <taxon>Stenosarchaea group</taxon>
        <taxon>Halobacteria</taxon>
        <taxon>Halobacteriales</taxon>
        <taxon>Halococcaceae</taxon>
        <taxon>Halococcus</taxon>
    </lineage>
</organism>
<dbReference type="EMBL" id="AOMB01000022">
    <property type="protein sequence ID" value="EMA39094.1"/>
    <property type="molecule type" value="Genomic_DNA"/>
</dbReference>
<dbReference type="PANTHER" id="PTHR11220:SF1">
    <property type="entry name" value="HEME-BINDING PROTEIN 2"/>
    <property type="match status" value="1"/>
</dbReference>
<evidence type="ECO:0000313" key="1">
    <source>
        <dbReference type="EMBL" id="EMA39094.1"/>
    </source>
</evidence>
<dbReference type="InterPro" id="IPR011256">
    <property type="entry name" value="Reg_factor_effector_dom_sf"/>
</dbReference>
<dbReference type="AlphaFoldDB" id="M0M3C2"/>
<protein>
    <submittedName>
        <fullName evidence="1">SOUL heme-binding protein</fullName>
    </submittedName>
</protein>